<gene>
    <name evidence="2" type="ORF">MNBD_GAMMA05-1738</name>
</gene>
<sequence length="58" mass="6263">MSKRPLAISFTGEIILGIPGLMSEVFIALSYLSASYLKNLNKVIKNGEIAQASRAISH</sequence>
<reference evidence="2" key="1">
    <citation type="submission" date="2018-06" db="EMBL/GenBank/DDBJ databases">
        <authorList>
            <person name="Zhirakovskaya E."/>
        </authorList>
    </citation>
    <scope>NUCLEOTIDE SEQUENCE</scope>
</reference>
<proteinExistence type="predicted"/>
<evidence type="ECO:0000313" key="2">
    <source>
        <dbReference type="EMBL" id="VAW55201.1"/>
    </source>
</evidence>
<feature type="transmembrane region" description="Helical" evidence="1">
    <location>
        <begin position="6"/>
        <end position="32"/>
    </location>
</feature>
<organism evidence="2">
    <name type="scientific">hydrothermal vent metagenome</name>
    <dbReference type="NCBI Taxonomy" id="652676"/>
    <lineage>
        <taxon>unclassified sequences</taxon>
        <taxon>metagenomes</taxon>
        <taxon>ecological metagenomes</taxon>
    </lineage>
</organism>
<dbReference type="EMBL" id="UOFE01000047">
    <property type="protein sequence ID" value="VAW55201.1"/>
    <property type="molecule type" value="Genomic_DNA"/>
</dbReference>
<dbReference type="AlphaFoldDB" id="A0A3B0WIP3"/>
<keyword evidence="1" id="KW-0812">Transmembrane</keyword>
<name>A0A3B0WIP3_9ZZZZ</name>
<keyword evidence="1" id="KW-1133">Transmembrane helix</keyword>
<accession>A0A3B0WIP3</accession>
<protein>
    <submittedName>
        <fullName evidence="2">Uncharacterized protein</fullName>
    </submittedName>
</protein>
<evidence type="ECO:0000256" key="1">
    <source>
        <dbReference type="SAM" id="Phobius"/>
    </source>
</evidence>
<keyword evidence="1" id="KW-0472">Membrane</keyword>